<evidence type="ECO:0000313" key="1">
    <source>
        <dbReference type="EMBL" id="EJK71535.1"/>
    </source>
</evidence>
<name>K0T1B1_THAOC</name>
<dbReference type="Proteomes" id="UP000266841">
    <property type="component" value="Unassembled WGS sequence"/>
</dbReference>
<sequence length="116" mass="12760">MNVCGASRAEESVEGVLQRQAVVVAREEHTGARIASLREEAGCVQSVGANMARAAGHSLRMAENHDGLRFETLGDIIHEDSLSMSSRYCSRTTKSDYAEVLHEMSHNDDSWKVKVK</sequence>
<evidence type="ECO:0000313" key="2">
    <source>
        <dbReference type="Proteomes" id="UP000266841"/>
    </source>
</evidence>
<comment type="caution">
    <text evidence="1">The sequence shown here is derived from an EMBL/GenBank/DDBJ whole genome shotgun (WGS) entry which is preliminary data.</text>
</comment>
<reference evidence="1 2" key="1">
    <citation type="journal article" date="2012" name="Genome Biol.">
        <title>Genome and low-iron response of an oceanic diatom adapted to chronic iron limitation.</title>
        <authorList>
            <person name="Lommer M."/>
            <person name="Specht M."/>
            <person name="Roy A.S."/>
            <person name="Kraemer L."/>
            <person name="Andreson R."/>
            <person name="Gutowska M.A."/>
            <person name="Wolf J."/>
            <person name="Bergner S.V."/>
            <person name="Schilhabel M.B."/>
            <person name="Klostermeier U.C."/>
            <person name="Beiko R.G."/>
            <person name="Rosenstiel P."/>
            <person name="Hippler M."/>
            <person name="Laroche J."/>
        </authorList>
    </citation>
    <scope>NUCLEOTIDE SEQUENCE [LARGE SCALE GENOMIC DNA]</scope>
    <source>
        <strain evidence="1 2">CCMP1005</strain>
    </source>
</reference>
<gene>
    <name evidence="1" type="ORF">THAOC_07013</name>
</gene>
<organism evidence="1 2">
    <name type="scientific">Thalassiosira oceanica</name>
    <name type="common">Marine diatom</name>
    <dbReference type="NCBI Taxonomy" id="159749"/>
    <lineage>
        <taxon>Eukaryota</taxon>
        <taxon>Sar</taxon>
        <taxon>Stramenopiles</taxon>
        <taxon>Ochrophyta</taxon>
        <taxon>Bacillariophyta</taxon>
        <taxon>Coscinodiscophyceae</taxon>
        <taxon>Thalassiosirophycidae</taxon>
        <taxon>Thalassiosirales</taxon>
        <taxon>Thalassiosiraceae</taxon>
        <taxon>Thalassiosira</taxon>
    </lineage>
</organism>
<dbReference type="EMBL" id="AGNL01007102">
    <property type="protein sequence ID" value="EJK71535.1"/>
    <property type="molecule type" value="Genomic_DNA"/>
</dbReference>
<keyword evidence="2" id="KW-1185">Reference proteome</keyword>
<proteinExistence type="predicted"/>
<dbReference type="AlphaFoldDB" id="K0T1B1"/>
<accession>K0T1B1</accession>
<protein>
    <submittedName>
        <fullName evidence="1">Uncharacterized protein</fullName>
    </submittedName>
</protein>